<gene>
    <name evidence="1" type="ORF">DCAF_LOCUS5429</name>
</gene>
<sequence length="52" mass="5804">MTISNTGVDMAGNNNETDVVAIEVNHEETFFKHIEKGTKANRRPFSELNIIA</sequence>
<evidence type="ECO:0000313" key="1">
    <source>
        <dbReference type="EMBL" id="CAK7327713.1"/>
    </source>
</evidence>
<dbReference type="Proteomes" id="UP001314170">
    <property type="component" value="Unassembled WGS sequence"/>
</dbReference>
<reference evidence="1 2" key="1">
    <citation type="submission" date="2024-01" db="EMBL/GenBank/DDBJ databases">
        <authorList>
            <person name="Waweru B."/>
        </authorList>
    </citation>
    <scope>NUCLEOTIDE SEQUENCE [LARGE SCALE GENOMIC DNA]</scope>
</reference>
<proteinExistence type="predicted"/>
<dbReference type="EMBL" id="CAWUPB010000858">
    <property type="protein sequence ID" value="CAK7327713.1"/>
    <property type="molecule type" value="Genomic_DNA"/>
</dbReference>
<protein>
    <submittedName>
        <fullName evidence="1">Uncharacterized protein</fullName>
    </submittedName>
</protein>
<organism evidence="1 2">
    <name type="scientific">Dovyalis caffra</name>
    <dbReference type="NCBI Taxonomy" id="77055"/>
    <lineage>
        <taxon>Eukaryota</taxon>
        <taxon>Viridiplantae</taxon>
        <taxon>Streptophyta</taxon>
        <taxon>Embryophyta</taxon>
        <taxon>Tracheophyta</taxon>
        <taxon>Spermatophyta</taxon>
        <taxon>Magnoliopsida</taxon>
        <taxon>eudicotyledons</taxon>
        <taxon>Gunneridae</taxon>
        <taxon>Pentapetalae</taxon>
        <taxon>rosids</taxon>
        <taxon>fabids</taxon>
        <taxon>Malpighiales</taxon>
        <taxon>Salicaceae</taxon>
        <taxon>Flacourtieae</taxon>
        <taxon>Dovyalis</taxon>
    </lineage>
</organism>
<keyword evidence="2" id="KW-1185">Reference proteome</keyword>
<accession>A0AAV1R2U9</accession>
<evidence type="ECO:0000313" key="2">
    <source>
        <dbReference type="Proteomes" id="UP001314170"/>
    </source>
</evidence>
<name>A0AAV1R2U9_9ROSI</name>
<comment type="caution">
    <text evidence="1">The sequence shown here is derived from an EMBL/GenBank/DDBJ whole genome shotgun (WGS) entry which is preliminary data.</text>
</comment>
<dbReference type="AlphaFoldDB" id="A0AAV1R2U9"/>